<dbReference type="GO" id="GO:0016020">
    <property type="term" value="C:membrane"/>
    <property type="evidence" value="ECO:0007669"/>
    <property type="project" value="UniProtKB-SubCell"/>
</dbReference>
<sequence length="599" mass="67354">MGMNVEEKGLADGKEDYTQDGTVDLKGRPVLRSKTGRWRACSFIVGYEIFERMAYYGIATNLVLYVTDKLHEGTVKSSNNVTNWVGTVWMTPLLGAYIADSYLGRYWTFIIASVIYLLGMCLLTLAVSVPALKPPPCGGETKDGHCDNHASSLQIGVFYGALYIVALGTGGTKPNISTMGADQFDEFEPKESHHKLSFFNWWMFSIFVGTLFSNTFLVYIQDKVGWGLGYGLPTGGLAVSILVFIFGTRYYRHKTPSESPMSRMAKVLVAAFRKWKVVVPDDPKELYELGRDEYSKASKFRIDHSSSLRFLDRAAVESGSNSPWMLCPVTQVEETKQMMKMLPILVATFVPSTMAAQTHTLFIKQGKTLERHIGSHFEIPPACLSAFVTIFMLISIVVYDRFFVPAIRKYTGNPRGITLLQRMGIGYVFHVIIMIIASFVERERLQVAGDHNIVGKDQIVPLSIFILLPQFALMGIADNFMEVAKLEFFYDQAPEGMKSLGTAYFTTSLGIGYFLSSFILSTMANVTKRNGHKGWILDSLNTSRLDYYYAFFALLSFLNFLLYLVVTKYYVYNSDTSETNRELQEVMETSPTKPATEKE</sequence>
<comment type="similarity">
    <text evidence="2">Belongs to the major facilitator superfamily. Proton-dependent oligopeptide transporter (POT/PTR) (TC 2.A.17) family.</text>
</comment>
<feature type="transmembrane region" description="Helical" evidence="7">
    <location>
        <begin position="419"/>
        <end position="439"/>
    </location>
</feature>
<evidence type="ECO:0000256" key="7">
    <source>
        <dbReference type="SAM" id="Phobius"/>
    </source>
</evidence>
<feature type="transmembrane region" description="Helical" evidence="7">
    <location>
        <begin position="459"/>
        <end position="481"/>
    </location>
</feature>
<dbReference type="InterPro" id="IPR044739">
    <property type="entry name" value="NRT1/PTR"/>
</dbReference>
<dbReference type="Proteomes" id="UP001630127">
    <property type="component" value="Unassembled WGS sequence"/>
</dbReference>
<feature type="transmembrane region" description="Helical" evidence="7">
    <location>
        <begin position="547"/>
        <end position="566"/>
    </location>
</feature>
<keyword evidence="9" id="KW-1185">Reference proteome</keyword>
<evidence type="ECO:0000256" key="3">
    <source>
        <dbReference type="ARBA" id="ARBA00022692"/>
    </source>
</evidence>
<dbReference type="Pfam" id="PF00854">
    <property type="entry name" value="PTR2"/>
    <property type="match status" value="1"/>
</dbReference>
<name>A0ABD2ZHX8_9GENT</name>
<evidence type="ECO:0000256" key="2">
    <source>
        <dbReference type="ARBA" id="ARBA00005982"/>
    </source>
</evidence>
<feature type="transmembrane region" description="Helical" evidence="7">
    <location>
        <begin position="106"/>
        <end position="132"/>
    </location>
</feature>
<dbReference type="AlphaFoldDB" id="A0ABD2ZHX8"/>
<feature type="transmembrane region" description="Helical" evidence="7">
    <location>
        <begin position="232"/>
        <end position="251"/>
    </location>
</feature>
<dbReference type="InterPro" id="IPR036259">
    <property type="entry name" value="MFS_trans_sf"/>
</dbReference>
<dbReference type="SUPFAM" id="SSF103473">
    <property type="entry name" value="MFS general substrate transporter"/>
    <property type="match status" value="1"/>
</dbReference>
<dbReference type="EMBL" id="JBJUIK010000009">
    <property type="protein sequence ID" value="KAL3517727.1"/>
    <property type="molecule type" value="Genomic_DNA"/>
</dbReference>
<evidence type="ECO:0000256" key="6">
    <source>
        <dbReference type="ARBA" id="ARBA00044504"/>
    </source>
</evidence>
<comment type="similarity">
    <text evidence="6">Belongs to the major facilitator superfamily. Phosphate:H(+) symporter (TC 2.A.1.9) family.</text>
</comment>
<comment type="caution">
    <text evidence="8">The sequence shown here is derived from an EMBL/GenBank/DDBJ whole genome shotgun (WGS) entry which is preliminary data.</text>
</comment>
<evidence type="ECO:0000256" key="1">
    <source>
        <dbReference type="ARBA" id="ARBA00004141"/>
    </source>
</evidence>
<feature type="transmembrane region" description="Helical" evidence="7">
    <location>
        <begin position="81"/>
        <end position="99"/>
    </location>
</feature>
<keyword evidence="5 7" id="KW-0472">Membrane</keyword>
<feature type="transmembrane region" description="Helical" evidence="7">
    <location>
        <begin position="152"/>
        <end position="170"/>
    </location>
</feature>
<gene>
    <name evidence="8" type="ORF">ACH5RR_020316</name>
</gene>
<dbReference type="PANTHER" id="PTHR11654">
    <property type="entry name" value="OLIGOPEPTIDE TRANSPORTER-RELATED"/>
    <property type="match status" value="1"/>
</dbReference>
<feature type="transmembrane region" description="Helical" evidence="7">
    <location>
        <begin position="379"/>
        <end position="399"/>
    </location>
</feature>
<dbReference type="CDD" id="cd17417">
    <property type="entry name" value="MFS_NPF5"/>
    <property type="match status" value="1"/>
</dbReference>
<evidence type="ECO:0000256" key="5">
    <source>
        <dbReference type="ARBA" id="ARBA00023136"/>
    </source>
</evidence>
<feature type="transmembrane region" description="Helical" evidence="7">
    <location>
        <begin position="502"/>
        <end position="527"/>
    </location>
</feature>
<feature type="transmembrane region" description="Helical" evidence="7">
    <location>
        <begin position="199"/>
        <end position="220"/>
    </location>
</feature>
<dbReference type="Gene3D" id="1.20.1250.20">
    <property type="entry name" value="MFS general substrate transporter like domains"/>
    <property type="match status" value="1"/>
</dbReference>
<keyword evidence="4 7" id="KW-1133">Transmembrane helix</keyword>
<reference evidence="8 9" key="1">
    <citation type="submission" date="2024-11" db="EMBL/GenBank/DDBJ databases">
        <title>A near-complete genome assembly of Cinchona calisaya.</title>
        <authorList>
            <person name="Lian D.C."/>
            <person name="Zhao X.W."/>
            <person name="Wei L."/>
        </authorList>
    </citation>
    <scope>NUCLEOTIDE SEQUENCE [LARGE SCALE GENOMIC DNA]</scope>
    <source>
        <tissue evidence="8">Nenye</tissue>
    </source>
</reference>
<proteinExistence type="inferred from homology"/>
<evidence type="ECO:0000256" key="4">
    <source>
        <dbReference type="ARBA" id="ARBA00022989"/>
    </source>
</evidence>
<protein>
    <recommendedName>
        <fullName evidence="10">Peptide transporter</fullName>
    </recommendedName>
</protein>
<evidence type="ECO:0000313" key="8">
    <source>
        <dbReference type="EMBL" id="KAL3517727.1"/>
    </source>
</evidence>
<evidence type="ECO:0008006" key="10">
    <source>
        <dbReference type="Google" id="ProtNLM"/>
    </source>
</evidence>
<organism evidence="8 9">
    <name type="scientific">Cinchona calisaya</name>
    <dbReference type="NCBI Taxonomy" id="153742"/>
    <lineage>
        <taxon>Eukaryota</taxon>
        <taxon>Viridiplantae</taxon>
        <taxon>Streptophyta</taxon>
        <taxon>Embryophyta</taxon>
        <taxon>Tracheophyta</taxon>
        <taxon>Spermatophyta</taxon>
        <taxon>Magnoliopsida</taxon>
        <taxon>eudicotyledons</taxon>
        <taxon>Gunneridae</taxon>
        <taxon>Pentapetalae</taxon>
        <taxon>asterids</taxon>
        <taxon>lamiids</taxon>
        <taxon>Gentianales</taxon>
        <taxon>Rubiaceae</taxon>
        <taxon>Cinchonoideae</taxon>
        <taxon>Cinchoneae</taxon>
        <taxon>Cinchona</taxon>
    </lineage>
</organism>
<dbReference type="InterPro" id="IPR000109">
    <property type="entry name" value="POT_fam"/>
</dbReference>
<comment type="subcellular location">
    <subcellularLocation>
        <location evidence="1">Membrane</location>
        <topology evidence="1">Multi-pass membrane protein</topology>
    </subcellularLocation>
</comment>
<evidence type="ECO:0000313" key="9">
    <source>
        <dbReference type="Proteomes" id="UP001630127"/>
    </source>
</evidence>
<keyword evidence="3 7" id="KW-0812">Transmembrane</keyword>
<accession>A0ABD2ZHX8</accession>